<dbReference type="AlphaFoldDB" id="A0A841BQ85"/>
<evidence type="ECO:0000313" key="1">
    <source>
        <dbReference type="EMBL" id="MBB5868922.1"/>
    </source>
</evidence>
<proteinExistence type="predicted"/>
<reference evidence="1 2" key="1">
    <citation type="submission" date="2020-08" db="EMBL/GenBank/DDBJ databases">
        <title>Sequencing the genomes of 1000 actinobacteria strains.</title>
        <authorList>
            <person name="Klenk H.-P."/>
        </authorList>
    </citation>
    <scope>NUCLEOTIDE SEQUENCE [LARGE SCALE GENOMIC DNA]</scope>
    <source>
        <strain evidence="1 2">DSM 45362</strain>
    </source>
</reference>
<gene>
    <name evidence="1" type="ORF">F4553_002301</name>
</gene>
<accession>A0A841BQ85</accession>
<keyword evidence="2" id="KW-1185">Reference proteome</keyword>
<dbReference type="Proteomes" id="UP000587527">
    <property type="component" value="Unassembled WGS sequence"/>
</dbReference>
<evidence type="ECO:0008006" key="3">
    <source>
        <dbReference type="Google" id="ProtNLM"/>
    </source>
</evidence>
<sequence>MSRRTLAELIGRSEEWLRLIETGARPLDSVQAVVRLAEVLRLRDPAELLDGFPPRQRTPIQLGTEDPWDELRTAAVEPPQAGSVATIGVDDLWHQWRFCSRRSTTLRQELPIRLAELRSAWQDRTGDEALAASLIDAYHLARSMVGGSEPGLALLVADRAVALAERDAPLRRAAAARNLAMALLQTGDYARALRLAQTVAASIGDRPPADRPELLLWGSLQSIAAKAAARRNDIENTRRLLAAAADAAARAAFDDAHHNVWFGPSDLHLTRMSTAINLGQLQEIPVLAAEAEFSDGYPPTLQAAYYVMLAYVYARRHDAAAAAMALDRVEQLCADEITDNATVTRTLHLLLQHQPVPAEIRRLARLAGIL</sequence>
<comment type="caution">
    <text evidence="1">The sequence shown here is derived from an EMBL/GenBank/DDBJ whole genome shotgun (WGS) entry which is preliminary data.</text>
</comment>
<dbReference type="EMBL" id="JACHMN010000002">
    <property type="protein sequence ID" value="MBB5868922.1"/>
    <property type="molecule type" value="Genomic_DNA"/>
</dbReference>
<organism evidence="1 2">
    <name type="scientific">Allocatelliglobosispora scoriae</name>
    <dbReference type="NCBI Taxonomy" id="643052"/>
    <lineage>
        <taxon>Bacteria</taxon>
        <taxon>Bacillati</taxon>
        <taxon>Actinomycetota</taxon>
        <taxon>Actinomycetes</taxon>
        <taxon>Micromonosporales</taxon>
        <taxon>Micromonosporaceae</taxon>
        <taxon>Allocatelliglobosispora</taxon>
    </lineage>
</organism>
<name>A0A841BQ85_9ACTN</name>
<dbReference type="Pfam" id="PF13560">
    <property type="entry name" value="HTH_31"/>
    <property type="match status" value="1"/>
</dbReference>
<protein>
    <recommendedName>
        <fullName evidence="3">XRE family transcriptional regulator</fullName>
    </recommendedName>
</protein>
<evidence type="ECO:0000313" key="2">
    <source>
        <dbReference type="Proteomes" id="UP000587527"/>
    </source>
</evidence>